<evidence type="ECO:0000256" key="4">
    <source>
        <dbReference type="ARBA" id="ARBA00022989"/>
    </source>
</evidence>
<protein>
    <submittedName>
        <fullName evidence="7">OPT/YSL family transporter</fullName>
    </submittedName>
</protein>
<keyword evidence="3 6" id="KW-0812">Transmembrane</keyword>
<accession>A0ABV9DA82</accession>
<feature type="transmembrane region" description="Helical" evidence="6">
    <location>
        <begin position="417"/>
        <end position="435"/>
    </location>
</feature>
<feature type="transmembrane region" description="Helical" evidence="6">
    <location>
        <begin position="314"/>
        <end position="337"/>
    </location>
</feature>
<feature type="transmembrane region" description="Helical" evidence="6">
    <location>
        <begin position="344"/>
        <end position="362"/>
    </location>
</feature>
<evidence type="ECO:0000256" key="1">
    <source>
        <dbReference type="ARBA" id="ARBA00004141"/>
    </source>
</evidence>
<feature type="transmembrane region" description="Helical" evidence="6">
    <location>
        <begin position="288"/>
        <end position="308"/>
    </location>
</feature>
<name>A0ABV9DA82_9MICO</name>
<dbReference type="Pfam" id="PF03169">
    <property type="entry name" value="OPT"/>
    <property type="match status" value="2"/>
</dbReference>
<keyword evidence="2" id="KW-0813">Transport</keyword>
<feature type="transmembrane region" description="Helical" evidence="6">
    <location>
        <begin position="114"/>
        <end position="133"/>
    </location>
</feature>
<evidence type="ECO:0000256" key="5">
    <source>
        <dbReference type="ARBA" id="ARBA00023136"/>
    </source>
</evidence>
<evidence type="ECO:0000256" key="6">
    <source>
        <dbReference type="SAM" id="Phobius"/>
    </source>
</evidence>
<dbReference type="InterPro" id="IPR004813">
    <property type="entry name" value="OPT"/>
</dbReference>
<feature type="transmembrane region" description="Helical" evidence="6">
    <location>
        <begin position="176"/>
        <end position="209"/>
    </location>
</feature>
<feature type="transmembrane region" description="Helical" evidence="6">
    <location>
        <begin position="54"/>
        <end position="74"/>
    </location>
</feature>
<feature type="transmembrane region" description="Helical" evidence="6">
    <location>
        <begin position="229"/>
        <end position="250"/>
    </location>
</feature>
<evidence type="ECO:0000313" key="7">
    <source>
        <dbReference type="EMBL" id="MFC4554940.1"/>
    </source>
</evidence>
<dbReference type="RefSeq" id="WP_122823953.1">
    <property type="nucleotide sequence ID" value="NZ_CP033325.1"/>
</dbReference>
<comment type="caution">
    <text evidence="7">The sequence shown here is derived from an EMBL/GenBank/DDBJ whole genome shotgun (WGS) entry which is preliminary data.</text>
</comment>
<gene>
    <name evidence="7" type="ORF">ACFO3F_06750</name>
</gene>
<evidence type="ECO:0000256" key="2">
    <source>
        <dbReference type="ARBA" id="ARBA00022448"/>
    </source>
</evidence>
<feature type="transmembrane region" description="Helical" evidence="6">
    <location>
        <begin position="495"/>
        <end position="517"/>
    </location>
</feature>
<keyword evidence="5 6" id="KW-0472">Membrane</keyword>
<feature type="transmembrane region" description="Helical" evidence="6">
    <location>
        <begin position="368"/>
        <end position="387"/>
    </location>
</feature>
<reference evidence="8" key="1">
    <citation type="journal article" date="2019" name="Int. J. Syst. Evol. Microbiol.">
        <title>The Global Catalogue of Microorganisms (GCM) 10K type strain sequencing project: providing services to taxonomists for standard genome sequencing and annotation.</title>
        <authorList>
            <consortium name="The Broad Institute Genomics Platform"/>
            <consortium name="The Broad Institute Genome Sequencing Center for Infectious Disease"/>
            <person name="Wu L."/>
            <person name="Ma J."/>
        </authorList>
    </citation>
    <scope>NUCLEOTIDE SEQUENCE [LARGE SCALE GENOMIC DNA]</scope>
    <source>
        <strain evidence="8">JCM 3369</strain>
    </source>
</reference>
<evidence type="ECO:0000313" key="8">
    <source>
        <dbReference type="Proteomes" id="UP001595955"/>
    </source>
</evidence>
<evidence type="ECO:0000256" key="3">
    <source>
        <dbReference type="ARBA" id="ARBA00022692"/>
    </source>
</evidence>
<proteinExistence type="predicted"/>
<keyword evidence="4 6" id="KW-1133">Transmembrane helix</keyword>
<sequence>MSSETRDATIDAPLTHPSAFSPRTILVTVALSVVGAFVGLHLVTTLGISANTSIIGALIAMLLGRVGIWGFHEFRDTNRQNLAQTAISSATFGAANALLTPIAIAWAFGRVDLVWPLLLGAAVGLGVDSWVLFKTFGSRFLPATAAWPPGVASAETIKAGDEGGRRAKILIGGGVVGAALAWFGLSASAAGVAFIGNVAALLMLGTGLLINQYLTLVPALADVSLSGNYIPHGIMVGAGLVALVQAVLIFTGRHKTRAAATGAVAADAGDPDPADADSRTPQELGRGLGSGVVLFIAGAVVLALLAGLHTEMSVPALIGWVLFAALAAFIHEIIVGLAAMHSGWFPAFAVTLIFLVIGLVVGLPEVPLVVLVGYCAATGPAFADMGYDFKAGWVLRKIHSRRPGYAAYEQSGRRQQYYSAIIGFVVALLVVALLWESYFEDGRIPPVSIVFADTVSAGLTNPDAVMNLLLWAIPGALIQALGGSSRQMGIMLATGMLLTQPYACWLIFAALAIRIIVRRVKGAKAEEELALVGAGLIAGDAIASIGKIVRT</sequence>
<dbReference type="Proteomes" id="UP001595955">
    <property type="component" value="Unassembled WGS sequence"/>
</dbReference>
<keyword evidence="8" id="KW-1185">Reference proteome</keyword>
<feature type="transmembrane region" description="Helical" evidence="6">
    <location>
        <begin position="86"/>
        <end position="108"/>
    </location>
</feature>
<organism evidence="7 8">
    <name type="scientific">Georgenia faecalis</name>
    <dbReference type="NCBI Taxonomy" id="2483799"/>
    <lineage>
        <taxon>Bacteria</taxon>
        <taxon>Bacillati</taxon>
        <taxon>Actinomycetota</taxon>
        <taxon>Actinomycetes</taxon>
        <taxon>Micrococcales</taxon>
        <taxon>Bogoriellaceae</taxon>
        <taxon>Georgenia</taxon>
    </lineage>
</organism>
<feature type="transmembrane region" description="Helical" evidence="6">
    <location>
        <begin position="25"/>
        <end position="48"/>
    </location>
</feature>
<comment type="subcellular location">
    <subcellularLocation>
        <location evidence="1">Membrane</location>
        <topology evidence="1">Multi-pass membrane protein</topology>
    </subcellularLocation>
</comment>
<dbReference type="EMBL" id="JBHSGF010000004">
    <property type="protein sequence ID" value="MFC4554940.1"/>
    <property type="molecule type" value="Genomic_DNA"/>
</dbReference>